<evidence type="ECO:0000313" key="1">
    <source>
        <dbReference type="EMBL" id="TGO85420.1"/>
    </source>
</evidence>
<evidence type="ECO:0000313" key="2">
    <source>
        <dbReference type="Proteomes" id="UP000297280"/>
    </source>
</evidence>
<dbReference type="EMBL" id="PQXO01000396">
    <property type="protein sequence ID" value="TGO85420.1"/>
    <property type="molecule type" value="Genomic_DNA"/>
</dbReference>
<dbReference type="Proteomes" id="UP000297280">
    <property type="component" value="Unassembled WGS sequence"/>
</dbReference>
<keyword evidence="2" id="KW-1185">Reference proteome</keyword>
<protein>
    <submittedName>
        <fullName evidence="1">Uncharacterized protein</fullName>
    </submittedName>
</protein>
<proteinExistence type="predicted"/>
<gene>
    <name evidence="1" type="ORF">BPOR_0397g00040</name>
</gene>
<comment type="caution">
    <text evidence="1">The sequence shown here is derived from an EMBL/GenBank/DDBJ whole genome shotgun (WGS) entry which is preliminary data.</text>
</comment>
<reference evidence="1 2" key="1">
    <citation type="submission" date="2017-12" db="EMBL/GenBank/DDBJ databases">
        <title>Comparative genomics of Botrytis spp.</title>
        <authorList>
            <person name="Valero-Jimenez C.A."/>
            <person name="Tapia P."/>
            <person name="Veloso J."/>
            <person name="Silva-Moreno E."/>
            <person name="Staats M."/>
            <person name="Valdes J.H."/>
            <person name="Van Kan J.A.L."/>
        </authorList>
    </citation>
    <scope>NUCLEOTIDE SEQUENCE [LARGE SCALE GENOMIC DNA]</scope>
    <source>
        <strain evidence="1 2">MUCL3349</strain>
    </source>
</reference>
<name>A0A4Z1KIR6_9HELO</name>
<accession>A0A4Z1KIR6</accession>
<dbReference type="AlphaFoldDB" id="A0A4Z1KIR6"/>
<sequence>MTLELNIPFQDIPLEPNGNVSEHMARLSQNQIALDYYAHIGQYWQPFVIVFVITNSCDGATGEVVMNHERFQHVIPQLPSISPISGSDQRSVVNW</sequence>
<organism evidence="1 2">
    <name type="scientific">Botrytis porri</name>
    <dbReference type="NCBI Taxonomy" id="87229"/>
    <lineage>
        <taxon>Eukaryota</taxon>
        <taxon>Fungi</taxon>
        <taxon>Dikarya</taxon>
        <taxon>Ascomycota</taxon>
        <taxon>Pezizomycotina</taxon>
        <taxon>Leotiomycetes</taxon>
        <taxon>Helotiales</taxon>
        <taxon>Sclerotiniaceae</taxon>
        <taxon>Botrytis</taxon>
    </lineage>
</organism>